<dbReference type="NCBIfam" id="TIGR01484">
    <property type="entry name" value="HAD-SF-IIB"/>
    <property type="match status" value="1"/>
</dbReference>
<dbReference type="EMBL" id="QGTQ01000030">
    <property type="protein sequence ID" value="PWV94450.1"/>
    <property type="molecule type" value="Genomic_DNA"/>
</dbReference>
<dbReference type="RefSeq" id="WP_110046685.1">
    <property type="nucleotide sequence ID" value="NZ_CP054612.1"/>
</dbReference>
<evidence type="ECO:0000313" key="2">
    <source>
        <dbReference type="Proteomes" id="UP000246635"/>
    </source>
</evidence>
<dbReference type="PANTHER" id="PTHR10000">
    <property type="entry name" value="PHOSPHOSERINE PHOSPHATASE"/>
    <property type="match status" value="1"/>
</dbReference>
<evidence type="ECO:0000313" key="1">
    <source>
        <dbReference type="EMBL" id="PWV94450.1"/>
    </source>
</evidence>
<dbReference type="InterPro" id="IPR006379">
    <property type="entry name" value="HAD-SF_hydro_IIB"/>
</dbReference>
<organism evidence="1 2">
    <name type="scientific">Paenibacillus cellulosilyticus</name>
    <dbReference type="NCBI Taxonomy" id="375489"/>
    <lineage>
        <taxon>Bacteria</taxon>
        <taxon>Bacillati</taxon>
        <taxon>Bacillota</taxon>
        <taxon>Bacilli</taxon>
        <taxon>Bacillales</taxon>
        <taxon>Paenibacillaceae</taxon>
        <taxon>Paenibacillus</taxon>
    </lineage>
</organism>
<dbReference type="SFLD" id="SFLDG01140">
    <property type="entry name" value="C2.B:_Phosphomannomutase_and_P"/>
    <property type="match status" value="1"/>
</dbReference>
<reference evidence="1 2" key="1">
    <citation type="submission" date="2018-05" db="EMBL/GenBank/DDBJ databases">
        <title>Genomic Encyclopedia of Type Strains, Phase III (KMG-III): the genomes of soil and plant-associated and newly described type strains.</title>
        <authorList>
            <person name="Whitman W."/>
        </authorList>
    </citation>
    <scope>NUCLEOTIDE SEQUENCE [LARGE SCALE GENOMIC DNA]</scope>
    <source>
        <strain evidence="1 2">CECT 5696</strain>
    </source>
</reference>
<name>A0A2V2YLD8_9BACL</name>
<dbReference type="Pfam" id="PF08282">
    <property type="entry name" value="Hydrolase_3"/>
    <property type="match status" value="1"/>
</dbReference>
<dbReference type="PANTHER" id="PTHR10000:SF8">
    <property type="entry name" value="HAD SUPERFAMILY HYDROLASE-LIKE, TYPE 3"/>
    <property type="match status" value="1"/>
</dbReference>
<dbReference type="Gene3D" id="3.40.50.1000">
    <property type="entry name" value="HAD superfamily/HAD-like"/>
    <property type="match status" value="1"/>
</dbReference>
<sequence>MKVSIVVLDLDGTFLNSEKQISERNYNAVMKCHQQGMKIIFATARPPRSVKYFLPEDLRGIGSFIYYNGAYIECPLTGINHHELIHSKLTAELLDYCITNNPELDINLEVKDEWMSLKEYDYSSVTKVREFPVIKSLDELKKQEATKVLCSGKIDVDSLKERFSNKLNIVVTDNGELVQISSDKASKETAVTLLCERLGVPLEEVMVFGDDYNDVGLFKICGWPVAMGNAVGDLKEIAKEITDTNDDDGVAKVLERSKGY</sequence>
<dbReference type="InterPro" id="IPR036412">
    <property type="entry name" value="HAD-like_sf"/>
</dbReference>
<protein>
    <submittedName>
        <fullName evidence="1">Cof subfamily protein (Haloacid dehalogenase superfamily)/HAD superfamily hydrolase (TIGR01484 family)</fullName>
    </submittedName>
</protein>
<dbReference type="GO" id="GO:0000287">
    <property type="term" value="F:magnesium ion binding"/>
    <property type="evidence" value="ECO:0007669"/>
    <property type="project" value="TreeGrafter"/>
</dbReference>
<dbReference type="Gene3D" id="3.30.1240.10">
    <property type="match status" value="1"/>
</dbReference>
<dbReference type="NCBIfam" id="TIGR00099">
    <property type="entry name" value="Cof-subfamily"/>
    <property type="match status" value="1"/>
</dbReference>
<dbReference type="GO" id="GO:0016791">
    <property type="term" value="F:phosphatase activity"/>
    <property type="evidence" value="ECO:0007669"/>
    <property type="project" value="TreeGrafter"/>
</dbReference>
<dbReference type="AlphaFoldDB" id="A0A2V2YLD8"/>
<comment type="caution">
    <text evidence="1">The sequence shown here is derived from an EMBL/GenBank/DDBJ whole genome shotgun (WGS) entry which is preliminary data.</text>
</comment>
<dbReference type="SFLD" id="SFLDS00003">
    <property type="entry name" value="Haloacid_Dehalogenase"/>
    <property type="match status" value="1"/>
</dbReference>
<proteinExistence type="predicted"/>
<keyword evidence="1" id="KW-0378">Hydrolase</keyword>
<dbReference type="InterPro" id="IPR000150">
    <property type="entry name" value="Cof"/>
</dbReference>
<accession>A0A2V2YLD8</accession>
<keyword evidence="2" id="KW-1185">Reference proteome</keyword>
<dbReference type="GO" id="GO:0005829">
    <property type="term" value="C:cytosol"/>
    <property type="evidence" value="ECO:0007669"/>
    <property type="project" value="TreeGrafter"/>
</dbReference>
<dbReference type="InterPro" id="IPR023214">
    <property type="entry name" value="HAD_sf"/>
</dbReference>
<dbReference type="OrthoDB" id="9781413at2"/>
<dbReference type="SUPFAM" id="SSF56784">
    <property type="entry name" value="HAD-like"/>
    <property type="match status" value="1"/>
</dbReference>
<gene>
    <name evidence="1" type="ORF">DFQ01_13015</name>
</gene>
<dbReference type="Proteomes" id="UP000246635">
    <property type="component" value="Unassembled WGS sequence"/>
</dbReference>
<dbReference type="CDD" id="cd07516">
    <property type="entry name" value="HAD_Pase"/>
    <property type="match status" value="1"/>
</dbReference>